<feature type="modified residue" description="4-aspartylphosphate" evidence="8">
    <location>
        <position position="51"/>
    </location>
</feature>
<evidence type="ECO:0000256" key="4">
    <source>
        <dbReference type="ARBA" id="ARBA00023015"/>
    </source>
</evidence>
<feature type="DNA-binding region" description="OmpR/PhoB-type" evidence="9">
    <location>
        <begin position="124"/>
        <end position="219"/>
    </location>
</feature>
<evidence type="ECO:0000256" key="8">
    <source>
        <dbReference type="PROSITE-ProRule" id="PRU00169"/>
    </source>
</evidence>
<dbReference type="SUPFAM" id="SSF52172">
    <property type="entry name" value="CheY-like"/>
    <property type="match status" value="1"/>
</dbReference>
<feature type="domain" description="OmpR/PhoB-type" evidence="11">
    <location>
        <begin position="124"/>
        <end position="219"/>
    </location>
</feature>
<dbReference type="Proteomes" id="UP000049472">
    <property type="component" value="Unassembled WGS sequence"/>
</dbReference>
<dbReference type="AlphaFoldDB" id="A0A0M6WI06"/>
<feature type="domain" description="Response regulatory" evidence="10">
    <location>
        <begin position="3"/>
        <end position="115"/>
    </location>
</feature>
<dbReference type="SMART" id="SM00862">
    <property type="entry name" value="Trans_reg_C"/>
    <property type="match status" value="1"/>
</dbReference>
<dbReference type="PROSITE" id="PS50110">
    <property type="entry name" value="RESPONSE_REGULATORY"/>
    <property type="match status" value="1"/>
</dbReference>
<evidence type="ECO:0000256" key="9">
    <source>
        <dbReference type="PROSITE-ProRule" id="PRU01091"/>
    </source>
</evidence>
<proteinExistence type="predicted"/>
<comment type="function">
    <text evidence="7">May play the central regulatory role in sporulation. It may be an element of the effector pathway responsible for the activation of sporulation genes in response to nutritional stress. Spo0A may act in concert with spo0H (a sigma factor) to control the expression of some genes that are critical to the sporulation process.</text>
</comment>
<keyword evidence="14" id="KW-1185">Reference proteome</keyword>
<keyword evidence="5 9" id="KW-0238">DNA-binding</keyword>
<dbReference type="EMBL" id="QSFZ01000001">
    <property type="protein sequence ID" value="RHA94580.1"/>
    <property type="molecule type" value="Genomic_DNA"/>
</dbReference>
<dbReference type="PROSITE" id="PS51755">
    <property type="entry name" value="OMPR_PHOB"/>
    <property type="match status" value="1"/>
</dbReference>
<evidence type="ECO:0000256" key="7">
    <source>
        <dbReference type="ARBA" id="ARBA00024867"/>
    </source>
</evidence>
<dbReference type="PANTHER" id="PTHR48111:SF40">
    <property type="entry name" value="PHOSPHATE REGULON TRANSCRIPTIONAL REGULATORY PROTEIN PHOB"/>
    <property type="match status" value="1"/>
</dbReference>
<dbReference type="Gene3D" id="6.10.250.690">
    <property type="match status" value="1"/>
</dbReference>
<evidence type="ECO:0000256" key="6">
    <source>
        <dbReference type="ARBA" id="ARBA00023163"/>
    </source>
</evidence>
<reference evidence="14" key="2">
    <citation type="submission" date="2015-05" db="EMBL/GenBank/DDBJ databases">
        <authorList>
            <consortium name="Pathogen Informatics"/>
        </authorList>
    </citation>
    <scope>NUCLEOTIDE SEQUENCE [LARGE SCALE GENOMIC DNA]</scope>
    <source>
        <strain evidence="14">T1-815</strain>
    </source>
</reference>
<dbReference type="Proteomes" id="UP000286220">
    <property type="component" value="Unassembled WGS sequence"/>
</dbReference>
<dbReference type="Gene3D" id="1.10.10.10">
    <property type="entry name" value="Winged helix-like DNA-binding domain superfamily/Winged helix DNA-binding domain"/>
    <property type="match status" value="1"/>
</dbReference>
<reference evidence="13 15" key="3">
    <citation type="submission" date="2018-08" db="EMBL/GenBank/DDBJ databases">
        <title>A genome reference for cultivated species of the human gut microbiota.</title>
        <authorList>
            <person name="Zou Y."/>
            <person name="Xue W."/>
            <person name="Luo G."/>
        </authorList>
    </citation>
    <scope>NUCLEOTIDE SEQUENCE [LARGE SCALE GENOMIC DNA]</scope>
    <source>
        <strain evidence="13 15">AM42-17AT</strain>
    </source>
</reference>
<evidence type="ECO:0000259" key="11">
    <source>
        <dbReference type="PROSITE" id="PS51755"/>
    </source>
</evidence>
<evidence type="ECO:0000256" key="3">
    <source>
        <dbReference type="ARBA" id="ARBA00023012"/>
    </source>
</evidence>
<dbReference type="GO" id="GO:0006355">
    <property type="term" value="P:regulation of DNA-templated transcription"/>
    <property type="evidence" value="ECO:0007669"/>
    <property type="project" value="InterPro"/>
</dbReference>
<evidence type="ECO:0000313" key="13">
    <source>
        <dbReference type="EMBL" id="RHA94580.1"/>
    </source>
</evidence>
<dbReference type="SMART" id="SM00448">
    <property type="entry name" value="REC"/>
    <property type="match status" value="1"/>
</dbReference>
<evidence type="ECO:0000256" key="5">
    <source>
        <dbReference type="ARBA" id="ARBA00023125"/>
    </source>
</evidence>
<name>A0A0M6WI06_9FIRM</name>
<gene>
    <name evidence="13" type="ORF">DW912_00500</name>
    <name evidence="12" type="ORF">T1815_09961</name>
</gene>
<organism evidence="12 14">
    <name type="scientific">Agathobacter rectalis</name>
    <dbReference type="NCBI Taxonomy" id="39491"/>
    <lineage>
        <taxon>Bacteria</taxon>
        <taxon>Bacillati</taxon>
        <taxon>Bacillota</taxon>
        <taxon>Clostridia</taxon>
        <taxon>Lachnospirales</taxon>
        <taxon>Lachnospiraceae</taxon>
        <taxon>Agathobacter</taxon>
    </lineage>
</organism>
<keyword evidence="4" id="KW-0805">Transcription regulation</keyword>
<dbReference type="InterPro" id="IPR036388">
    <property type="entry name" value="WH-like_DNA-bd_sf"/>
</dbReference>
<evidence type="ECO:0000313" key="12">
    <source>
        <dbReference type="EMBL" id="CRL35065.1"/>
    </source>
</evidence>
<evidence type="ECO:0000313" key="15">
    <source>
        <dbReference type="Proteomes" id="UP000286220"/>
    </source>
</evidence>
<dbReference type="EMBL" id="CVRQ01000014">
    <property type="protein sequence ID" value="CRL35065.1"/>
    <property type="molecule type" value="Genomic_DNA"/>
</dbReference>
<keyword evidence="2 8" id="KW-0597">Phosphoprotein</keyword>
<dbReference type="GO" id="GO:0032993">
    <property type="term" value="C:protein-DNA complex"/>
    <property type="evidence" value="ECO:0007669"/>
    <property type="project" value="TreeGrafter"/>
</dbReference>
<dbReference type="Gene3D" id="3.40.50.2300">
    <property type="match status" value="1"/>
</dbReference>
<evidence type="ECO:0000256" key="1">
    <source>
        <dbReference type="ARBA" id="ARBA00018672"/>
    </source>
</evidence>
<dbReference type="InterPro" id="IPR039420">
    <property type="entry name" value="WalR-like"/>
</dbReference>
<evidence type="ECO:0000313" key="14">
    <source>
        <dbReference type="Proteomes" id="UP000049472"/>
    </source>
</evidence>
<dbReference type="Pfam" id="PF00072">
    <property type="entry name" value="Response_reg"/>
    <property type="match status" value="1"/>
</dbReference>
<keyword evidence="6" id="KW-0804">Transcription</keyword>
<dbReference type="GO" id="GO:0000156">
    <property type="term" value="F:phosphorelay response regulator activity"/>
    <property type="evidence" value="ECO:0007669"/>
    <property type="project" value="TreeGrafter"/>
</dbReference>
<dbReference type="GO" id="GO:0005829">
    <property type="term" value="C:cytosol"/>
    <property type="evidence" value="ECO:0007669"/>
    <property type="project" value="TreeGrafter"/>
</dbReference>
<dbReference type="Pfam" id="PF00486">
    <property type="entry name" value="Trans_reg_C"/>
    <property type="match status" value="1"/>
</dbReference>
<keyword evidence="3" id="KW-0902">Two-component regulatory system</keyword>
<dbReference type="InterPro" id="IPR001789">
    <property type="entry name" value="Sig_transdc_resp-reg_receiver"/>
</dbReference>
<evidence type="ECO:0000259" key="10">
    <source>
        <dbReference type="PROSITE" id="PS50110"/>
    </source>
</evidence>
<accession>A0A0M6WI06</accession>
<dbReference type="InterPro" id="IPR001867">
    <property type="entry name" value="OmpR/PhoB-type_DNA-bd"/>
</dbReference>
<protein>
    <recommendedName>
        <fullName evidence="1">Stage 0 sporulation protein A homolog</fullName>
    </recommendedName>
</protein>
<dbReference type="CDD" id="cd00383">
    <property type="entry name" value="trans_reg_C"/>
    <property type="match status" value="1"/>
</dbReference>
<dbReference type="GO" id="GO:0000976">
    <property type="term" value="F:transcription cis-regulatory region binding"/>
    <property type="evidence" value="ECO:0007669"/>
    <property type="project" value="TreeGrafter"/>
</dbReference>
<evidence type="ECO:0000256" key="2">
    <source>
        <dbReference type="ARBA" id="ARBA00022553"/>
    </source>
</evidence>
<reference evidence="12" key="1">
    <citation type="submission" date="2015-05" db="EMBL/GenBank/DDBJ databases">
        <authorList>
            <person name="Wang D.B."/>
            <person name="Wang M."/>
        </authorList>
    </citation>
    <scope>NUCLEOTIDE SEQUENCE [LARGE SCALE GENOMIC DNA]</scope>
    <source>
        <strain evidence="12">T1-815</strain>
    </source>
</reference>
<dbReference type="RefSeq" id="WP_055061374.1">
    <property type="nucleotide sequence ID" value="NZ_CVRQ01000014.1"/>
</dbReference>
<dbReference type="PANTHER" id="PTHR48111">
    <property type="entry name" value="REGULATOR OF RPOS"/>
    <property type="match status" value="1"/>
</dbReference>
<sequence length="223" mass="24879">MKKILLIEDNKGITEGLCDTFTEPEYELLTAGNLKEAGALLSEHPGLVLLDVSLPDGNGFDFYSERLEKEKTPVIFLTARDEENDIVKGLELGAEDYITKPFSVRELVARVNRVFLRTKSDDSSSVIHAGSISYDLDKKEARRAGQVIALSSLENRILDLLFTNHDKAVSRNAVLDCIWEATGNDVYDHTVTVYMKRIRAKLGEDVIKTVKGIGYRVDSDEAL</sequence>
<dbReference type="InterPro" id="IPR011006">
    <property type="entry name" value="CheY-like_superfamily"/>
</dbReference>